<keyword evidence="5 12" id="KW-0479">Metal-binding</keyword>
<keyword evidence="15" id="KW-1185">Reference proteome</keyword>
<comment type="subunit">
    <text evidence="12">Homodimer.</text>
</comment>
<keyword evidence="12" id="KW-0963">Cytoplasm</keyword>
<dbReference type="STRING" id="1313296.SAMN05661091_4738"/>
<dbReference type="PANTHER" id="PTHR10584:SF166">
    <property type="entry name" value="RIBOKINASE"/>
    <property type="match status" value="1"/>
</dbReference>
<dbReference type="EC" id="2.7.1.15" evidence="2 12"/>
<keyword evidence="4 12" id="KW-0808">Transferase</keyword>
<evidence type="ECO:0000313" key="14">
    <source>
        <dbReference type="EMBL" id="SMF89678.1"/>
    </source>
</evidence>
<evidence type="ECO:0000256" key="6">
    <source>
        <dbReference type="ARBA" id="ARBA00022741"/>
    </source>
</evidence>
<evidence type="ECO:0000256" key="5">
    <source>
        <dbReference type="ARBA" id="ARBA00022723"/>
    </source>
</evidence>
<protein>
    <recommendedName>
        <fullName evidence="3 12">Ribokinase</fullName>
        <shortName evidence="12">RK</shortName>
        <ecNumber evidence="2 12">2.7.1.15</ecNumber>
    </recommendedName>
</protein>
<sequence length="313" mass="32628">MSSDIVVVGSLNMDMVVTIDRRPERGETLLGDDFFMSPGGKGANQAYAAGRLGASVSMVGMLGDDLFADKLLDNLSGAGVTTEHIAKVEDMSSGIALITIDADGDNSIIVAPGANQQMTPERAQLMEEVISEAKLILVQLEIPLDSVHEVVEIAHKHGVPVLLDPAPAQSLPEGLLRMVDYIVPNESENSQLTGIQVKDEETAIEAGKKLLEMGVKTAVSKLGAQGVVITEASGSTFVPGYRVNAVDTTAAGDAFAGAFATALVAGKTLLEAAAFANAVGALTVTRHGAQVSMPDLKETELFVEGLSQDKVSK</sequence>
<feature type="binding site" evidence="12">
    <location>
        <begin position="40"/>
        <end position="44"/>
    </location>
    <ligand>
        <name>substrate</name>
    </ligand>
</feature>
<dbReference type="Proteomes" id="UP000192940">
    <property type="component" value="Chromosome I"/>
</dbReference>
<dbReference type="InterPro" id="IPR011611">
    <property type="entry name" value="PfkB_dom"/>
</dbReference>
<keyword evidence="7 12" id="KW-0418">Kinase</keyword>
<dbReference type="GO" id="GO:0005829">
    <property type="term" value="C:cytosol"/>
    <property type="evidence" value="ECO:0007669"/>
    <property type="project" value="TreeGrafter"/>
</dbReference>
<comment type="similarity">
    <text evidence="1">Belongs to the carbohydrate kinase pfkB family.</text>
</comment>
<evidence type="ECO:0000256" key="10">
    <source>
        <dbReference type="ARBA" id="ARBA00022958"/>
    </source>
</evidence>
<dbReference type="AlphaFoldDB" id="A0A1X7HNX7"/>
<keyword evidence="8 12" id="KW-0067">ATP-binding</keyword>
<keyword evidence="6 12" id="KW-0547">Nucleotide-binding</keyword>
<proteinExistence type="inferred from homology"/>
<comment type="catalytic activity">
    <reaction evidence="12">
        <text>D-ribose + ATP = D-ribose 5-phosphate + ADP + H(+)</text>
        <dbReference type="Rhea" id="RHEA:13697"/>
        <dbReference type="ChEBI" id="CHEBI:15378"/>
        <dbReference type="ChEBI" id="CHEBI:30616"/>
        <dbReference type="ChEBI" id="CHEBI:47013"/>
        <dbReference type="ChEBI" id="CHEBI:78346"/>
        <dbReference type="ChEBI" id="CHEBI:456216"/>
        <dbReference type="EC" id="2.7.1.15"/>
    </reaction>
</comment>
<evidence type="ECO:0000256" key="3">
    <source>
        <dbReference type="ARBA" id="ARBA00016943"/>
    </source>
</evidence>
<comment type="similarity">
    <text evidence="12">Belongs to the carbohydrate kinase PfkB family. Ribokinase subfamily.</text>
</comment>
<keyword evidence="11 12" id="KW-0119">Carbohydrate metabolism</keyword>
<dbReference type="Pfam" id="PF00294">
    <property type="entry name" value="PfkB"/>
    <property type="match status" value="1"/>
</dbReference>
<evidence type="ECO:0000256" key="8">
    <source>
        <dbReference type="ARBA" id="ARBA00022840"/>
    </source>
</evidence>
<keyword evidence="9 12" id="KW-0460">Magnesium</keyword>
<feature type="binding site" evidence="12">
    <location>
        <position position="141"/>
    </location>
    <ligand>
        <name>substrate</name>
    </ligand>
</feature>
<evidence type="ECO:0000259" key="13">
    <source>
        <dbReference type="Pfam" id="PF00294"/>
    </source>
</evidence>
<dbReference type="PROSITE" id="PS00584">
    <property type="entry name" value="PFKB_KINASES_2"/>
    <property type="match status" value="1"/>
</dbReference>
<dbReference type="Gene3D" id="3.40.1190.20">
    <property type="match status" value="1"/>
</dbReference>
<evidence type="ECO:0000256" key="11">
    <source>
        <dbReference type="ARBA" id="ARBA00023277"/>
    </source>
</evidence>
<dbReference type="EMBL" id="LT840184">
    <property type="protein sequence ID" value="SMF89678.1"/>
    <property type="molecule type" value="Genomic_DNA"/>
</dbReference>
<dbReference type="CDD" id="cd01174">
    <property type="entry name" value="ribokinase"/>
    <property type="match status" value="1"/>
</dbReference>
<dbReference type="InterPro" id="IPR002139">
    <property type="entry name" value="Ribo/fructo_kinase"/>
</dbReference>
<dbReference type="PRINTS" id="PR00990">
    <property type="entry name" value="RIBOKINASE"/>
</dbReference>
<feature type="binding site" evidence="12">
    <location>
        <position position="185"/>
    </location>
    <ligand>
        <name>ATP</name>
        <dbReference type="ChEBI" id="CHEBI:30616"/>
    </ligand>
</feature>
<feature type="binding site" evidence="12">
    <location>
        <begin position="221"/>
        <end position="226"/>
    </location>
    <ligand>
        <name>ATP</name>
        <dbReference type="ChEBI" id="CHEBI:30616"/>
    </ligand>
</feature>
<feature type="binding site" evidence="12">
    <location>
        <position position="283"/>
    </location>
    <ligand>
        <name>K(+)</name>
        <dbReference type="ChEBI" id="CHEBI:29103"/>
    </ligand>
</feature>
<feature type="binding site" evidence="12">
    <location>
        <position position="277"/>
    </location>
    <ligand>
        <name>ATP</name>
        <dbReference type="ChEBI" id="CHEBI:30616"/>
    </ligand>
</feature>
<dbReference type="GO" id="GO:0005524">
    <property type="term" value="F:ATP binding"/>
    <property type="evidence" value="ECO:0007669"/>
    <property type="project" value="UniProtKB-UniRule"/>
</dbReference>
<feature type="binding site" evidence="12">
    <location>
        <position position="286"/>
    </location>
    <ligand>
        <name>K(+)</name>
        <dbReference type="ChEBI" id="CHEBI:29103"/>
    </ligand>
</feature>
<feature type="binding site" evidence="12">
    <location>
        <position position="249"/>
    </location>
    <ligand>
        <name>K(+)</name>
        <dbReference type="ChEBI" id="CHEBI:29103"/>
    </ligand>
</feature>
<dbReference type="HAMAP" id="MF_01987">
    <property type="entry name" value="Ribokinase"/>
    <property type="match status" value="1"/>
</dbReference>
<name>A0A1X7HNX7_9BACL</name>
<feature type="binding site" evidence="12">
    <location>
        <position position="253"/>
    </location>
    <ligand>
        <name>substrate</name>
    </ligand>
</feature>
<feature type="active site" description="Proton acceptor" evidence="12">
    <location>
        <position position="253"/>
    </location>
</feature>
<comment type="caution">
    <text evidence="12">Lacks conserved residue(s) required for the propagation of feature annotation.</text>
</comment>
<dbReference type="GO" id="GO:0004747">
    <property type="term" value="F:ribokinase activity"/>
    <property type="evidence" value="ECO:0007669"/>
    <property type="project" value="UniProtKB-UniRule"/>
</dbReference>
<evidence type="ECO:0000256" key="7">
    <source>
        <dbReference type="ARBA" id="ARBA00022777"/>
    </source>
</evidence>
<dbReference type="InterPro" id="IPR002173">
    <property type="entry name" value="Carboh/pur_kinase_PfkB_CS"/>
</dbReference>
<dbReference type="RefSeq" id="WP_208915452.1">
    <property type="nucleotide sequence ID" value="NZ_LT840184.1"/>
</dbReference>
<evidence type="ECO:0000256" key="1">
    <source>
        <dbReference type="ARBA" id="ARBA00005380"/>
    </source>
</evidence>
<feature type="binding site" evidence="12">
    <location>
        <begin position="252"/>
        <end position="253"/>
    </location>
    <ligand>
        <name>ATP</name>
        <dbReference type="ChEBI" id="CHEBI:30616"/>
    </ligand>
</feature>
<evidence type="ECO:0000256" key="4">
    <source>
        <dbReference type="ARBA" id="ARBA00022679"/>
    </source>
</evidence>
<feature type="binding site" evidence="12">
    <location>
        <position position="292"/>
    </location>
    <ligand>
        <name>K(+)</name>
        <dbReference type="ChEBI" id="CHEBI:29103"/>
    </ligand>
</feature>
<organism evidence="14 15">
    <name type="scientific">Paenibacillus uliginis N3/975</name>
    <dbReference type="NCBI Taxonomy" id="1313296"/>
    <lineage>
        <taxon>Bacteria</taxon>
        <taxon>Bacillati</taxon>
        <taxon>Bacillota</taxon>
        <taxon>Bacilli</taxon>
        <taxon>Bacillales</taxon>
        <taxon>Paenibacillaceae</taxon>
        <taxon>Paenibacillus</taxon>
    </lineage>
</organism>
<evidence type="ECO:0000256" key="2">
    <source>
        <dbReference type="ARBA" id="ARBA00012035"/>
    </source>
</evidence>
<comment type="subcellular location">
    <subcellularLocation>
        <location evidence="12">Cytoplasm</location>
    </subcellularLocation>
</comment>
<dbReference type="GO" id="GO:0019303">
    <property type="term" value="P:D-ribose catabolic process"/>
    <property type="evidence" value="ECO:0007669"/>
    <property type="project" value="UniProtKB-UniRule"/>
</dbReference>
<feature type="binding site" evidence="12">
    <location>
        <position position="288"/>
    </location>
    <ligand>
        <name>K(+)</name>
        <dbReference type="ChEBI" id="CHEBI:29103"/>
    </ligand>
</feature>
<dbReference type="PANTHER" id="PTHR10584">
    <property type="entry name" value="SUGAR KINASE"/>
    <property type="match status" value="1"/>
</dbReference>
<evidence type="ECO:0000256" key="12">
    <source>
        <dbReference type="HAMAP-Rule" id="MF_01987"/>
    </source>
</evidence>
<feature type="domain" description="Carbohydrate kinase PfkB" evidence="13">
    <location>
        <begin position="4"/>
        <end position="295"/>
    </location>
</feature>
<gene>
    <name evidence="12" type="primary">rbsK</name>
    <name evidence="14" type="ORF">SAMN05661091_4738</name>
</gene>
<dbReference type="InterPro" id="IPR011877">
    <property type="entry name" value="Ribokinase"/>
</dbReference>
<dbReference type="GO" id="GO:0046872">
    <property type="term" value="F:metal ion binding"/>
    <property type="evidence" value="ECO:0007669"/>
    <property type="project" value="UniProtKB-KW"/>
</dbReference>
<dbReference type="NCBIfam" id="TIGR02152">
    <property type="entry name" value="D_ribokin_bact"/>
    <property type="match status" value="1"/>
</dbReference>
<dbReference type="SUPFAM" id="SSF53613">
    <property type="entry name" value="Ribokinase-like"/>
    <property type="match status" value="1"/>
</dbReference>
<comment type="function">
    <text evidence="12">Catalyzes the phosphorylation of ribose at O-5 in a reaction requiring ATP and magnesium. The resulting D-ribose-5-phosphate can then be used either for sythesis of nucleotides, histidine, and tryptophan, or as a component of the pentose phosphate pathway.</text>
</comment>
<dbReference type="UniPathway" id="UPA00916">
    <property type="reaction ID" value="UER00889"/>
</dbReference>
<keyword evidence="10 12" id="KW-0630">Potassium</keyword>
<dbReference type="InterPro" id="IPR029056">
    <property type="entry name" value="Ribokinase-like"/>
</dbReference>
<reference evidence="14 15" key="1">
    <citation type="submission" date="2017-04" db="EMBL/GenBank/DDBJ databases">
        <authorList>
            <person name="Afonso C.L."/>
            <person name="Miller P.J."/>
            <person name="Scott M.A."/>
            <person name="Spackman E."/>
            <person name="Goraichik I."/>
            <person name="Dimitrov K.M."/>
            <person name="Suarez D.L."/>
            <person name="Swayne D.E."/>
        </authorList>
    </citation>
    <scope>NUCLEOTIDE SEQUENCE [LARGE SCALE GENOMIC DNA]</scope>
    <source>
        <strain evidence="14 15">N3/975</strain>
    </source>
</reference>
<evidence type="ECO:0000313" key="15">
    <source>
        <dbReference type="Proteomes" id="UP000192940"/>
    </source>
</evidence>
<evidence type="ECO:0000256" key="9">
    <source>
        <dbReference type="ARBA" id="ARBA00022842"/>
    </source>
</evidence>
<comment type="pathway">
    <text evidence="12">Carbohydrate metabolism; D-ribose degradation; D-ribose 5-phosphate from beta-D-ribopyranose: step 2/2.</text>
</comment>
<comment type="cofactor">
    <cofactor evidence="12">
        <name>Mg(2+)</name>
        <dbReference type="ChEBI" id="CHEBI:18420"/>
    </cofactor>
    <text evidence="12">Requires a divalent cation, most likely magnesium in vivo, as an electrophilic catalyst to aid phosphoryl group transfer. It is the chelate of the metal and the nucleotide that is the actual substrate.</text>
</comment>
<feature type="binding site" evidence="12">
    <location>
        <begin position="12"/>
        <end position="14"/>
    </location>
    <ligand>
        <name>substrate</name>
    </ligand>
</feature>
<accession>A0A1X7HNX7</accession>
<comment type="activity regulation">
    <text evidence="12">Activated by a monovalent cation that binds near, but not in, the active site. The most likely occupant of the site in vivo is potassium. Ion binding induces a conformational change that may alter substrate affinity.</text>
</comment>
<feature type="binding site" evidence="12">
    <location>
        <position position="247"/>
    </location>
    <ligand>
        <name>K(+)</name>
        <dbReference type="ChEBI" id="CHEBI:29103"/>
    </ligand>
</feature>